<dbReference type="PANTHER" id="PTHR24094">
    <property type="entry name" value="SECRETED PROTEIN"/>
    <property type="match status" value="1"/>
</dbReference>
<feature type="domain" description="GmrSD restriction endonucleases C-terminal" evidence="3">
    <location>
        <begin position="132"/>
        <end position="218"/>
    </location>
</feature>
<feature type="signal peptide" evidence="2">
    <location>
        <begin position="1"/>
        <end position="24"/>
    </location>
</feature>
<dbReference type="InterPro" id="IPR011050">
    <property type="entry name" value="Pectin_lyase_fold/virulence"/>
</dbReference>
<dbReference type="Proteomes" id="UP000800981">
    <property type="component" value="Unassembled WGS sequence"/>
</dbReference>
<dbReference type="EMBL" id="JAANNP010000080">
    <property type="protein sequence ID" value="NHC16012.1"/>
    <property type="molecule type" value="Genomic_DNA"/>
</dbReference>
<dbReference type="PANTHER" id="PTHR24094:SF15">
    <property type="entry name" value="AMP-DEPENDENT SYNTHETASE_LIGASE DOMAIN-CONTAINING PROTEIN-RELATED"/>
    <property type="match status" value="1"/>
</dbReference>
<keyword evidence="2" id="KW-0732">Signal</keyword>
<dbReference type="SUPFAM" id="SSF51126">
    <property type="entry name" value="Pectin lyase-like"/>
    <property type="match status" value="1"/>
</dbReference>
<dbReference type="InterPro" id="IPR012334">
    <property type="entry name" value="Pectin_lyas_fold"/>
</dbReference>
<accession>A0ABX0GYX5</accession>
<name>A0ABX0GYX5_9ACTN</name>
<proteinExistence type="predicted"/>
<dbReference type="Pfam" id="PF13229">
    <property type="entry name" value="Beta_helix"/>
    <property type="match status" value="1"/>
</dbReference>
<feature type="compositionally biased region" description="Pro residues" evidence="1">
    <location>
        <begin position="253"/>
        <end position="293"/>
    </location>
</feature>
<evidence type="ECO:0000313" key="5">
    <source>
        <dbReference type="EMBL" id="NHC16012.1"/>
    </source>
</evidence>
<evidence type="ECO:0000259" key="4">
    <source>
        <dbReference type="Pfam" id="PF13229"/>
    </source>
</evidence>
<protein>
    <recommendedName>
        <fullName evidence="7">Parallel beta helix pectate lyase-like protein</fullName>
    </recommendedName>
</protein>
<dbReference type="InterPro" id="IPR011089">
    <property type="entry name" value="GmrSD_C"/>
</dbReference>
<dbReference type="RefSeq" id="WP_166284489.1">
    <property type="nucleotide sequence ID" value="NZ_JAANNP010000080.1"/>
</dbReference>
<evidence type="ECO:0000313" key="6">
    <source>
        <dbReference type="Proteomes" id="UP000800981"/>
    </source>
</evidence>
<gene>
    <name evidence="5" type="ORF">G9H71_19695</name>
</gene>
<evidence type="ECO:0000259" key="3">
    <source>
        <dbReference type="Pfam" id="PF07510"/>
    </source>
</evidence>
<organism evidence="5 6">
    <name type="scientific">Motilibacter deserti</name>
    <dbReference type="NCBI Taxonomy" id="2714956"/>
    <lineage>
        <taxon>Bacteria</taxon>
        <taxon>Bacillati</taxon>
        <taxon>Actinomycetota</taxon>
        <taxon>Actinomycetes</taxon>
        <taxon>Motilibacterales</taxon>
        <taxon>Motilibacteraceae</taxon>
        <taxon>Motilibacter</taxon>
    </lineage>
</organism>
<evidence type="ECO:0000256" key="1">
    <source>
        <dbReference type="SAM" id="MobiDB-lite"/>
    </source>
</evidence>
<keyword evidence="6" id="KW-1185">Reference proteome</keyword>
<dbReference type="InterPro" id="IPR006626">
    <property type="entry name" value="PbH1"/>
</dbReference>
<sequence length="616" mass="63011">MTAAAGIAMAAGGLTAGAGGTAVAAQPAAAEQAATAVAPAAAKVNAKAALAKLKVKPYGPVKGFTGAKFGKTWADVDTNKCDTRNDILWRDMVRTAKLKPRSRCVVASGTLTSPYTGRKVAYRAAKPAVAVDRTVTLQEAWRSGAGRWSQAKRLVFANDPLNLQAVDLASSKKRGTKDAASWLPSNAKYRCAYVARRVGVKTKYGLPVTAAEKARMAAVLTSCPTRVMPTGGATLPKAGSPGGANQPGASPGVTPPGTPAPAPMAPSPAPGSPSPAPGTPSPVAPAPGTPTPGTPTDGYVPPPANTPRPGHNGEQDWTPSMTSAAFTPGTLSELHKALAGARPGAVIYLLDADWRNALTASANGTADKPIILRGTADAVLTSGGKSSGIGLKITGDYWRVEGISVDTAQRGISVEGSTGTVLDGVHVLNSGYAGVQFSKGSRGGAIRNSVIRNAGIDGAMRGAGVLVGMAGRDWERYNGSQIDITTGIAIQNNLIEDTTAEGVDLREGSFGGTVSGNTFVNTGRMRSVQDESGAYSVATWVDVKGQGYTITGNHGPAPAATPFKTRTLTWPKRLKRDRPVVPGSGNDNLFASNSVDGGFGGSMYVWEGGSNNTVRD</sequence>
<dbReference type="SMART" id="SM00710">
    <property type="entry name" value="PbH1"/>
    <property type="match status" value="6"/>
</dbReference>
<evidence type="ECO:0000256" key="2">
    <source>
        <dbReference type="SAM" id="SignalP"/>
    </source>
</evidence>
<evidence type="ECO:0008006" key="7">
    <source>
        <dbReference type="Google" id="ProtNLM"/>
    </source>
</evidence>
<dbReference type="Gene3D" id="2.160.20.10">
    <property type="entry name" value="Single-stranded right-handed beta-helix, Pectin lyase-like"/>
    <property type="match status" value="1"/>
</dbReference>
<feature type="region of interest" description="Disordered" evidence="1">
    <location>
        <begin position="225"/>
        <end position="324"/>
    </location>
</feature>
<feature type="chain" id="PRO_5047346782" description="Parallel beta helix pectate lyase-like protein" evidence="2">
    <location>
        <begin position="25"/>
        <end position="616"/>
    </location>
</feature>
<feature type="compositionally biased region" description="Polar residues" evidence="1">
    <location>
        <begin position="315"/>
        <end position="324"/>
    </location>
</feature>
<reference evidence="5 6" key="1">
    <citation type="submission" date="2020-03" db="EMBL/GenBank/DDBJ databases">
        <title>Two novel Motilibacter sp.</title>
        <authorList>
            <person name="Liu S."/>
        </authorList>
    </citation>
    <scope>NUCLEOTIDE SEQUENCE [LARGE SCALE GENOMIC DNA]</scope>
    <source>
        <strain evidence="5 6">E257</strain>
    </source>
</reference>
<dbReference type="InterPro" id="IPR039448">
    <property type="entry name" value="Beta_helix"/>
</dbReference>
<comment type="caution">
    <text evidence="5">The sequence shown here is derived from an EMBL/GenBank/DDBJ whole genome shotgun (WGS) entry which is preliminary data.</text>
</comment>
<dbReference type="Pfam" id="PF07510">
    <property type="entry name" value="GmrSD_C"/>
    <property type="match status" value="1"/>
</dbReference>
<feature type="domain" description="Right handed beta helix" evidence="4">
    <location>
        <begin position="393"/>
        <end position="532"/>
    </location>
</feature>